<comment type="caution">
    <text evidence="3">The sequence shown here is derived from an EMBL/GenBank/DDBJ whole genome shotgun (WGS) entry which is preliminary data.</text>
</comment>
<evidence type="ECO:0000313" key="5">
    <source>
        <dbReference type="Proteomes" id="UP000285712"/>
    </source>
</evidence>
<proteinExistence type="predicted"/>
<name>A0A3R7AJI8_APHAT</name>
<dbReference type="EMBL" id="QUTH01002170">
    <property type="protein sequence ID" value="RHZ27343.1"/>
    <property type="molecule type" value="Genomic_DNA"/>
</dbReference>
<evidence type="ECO:0000313" key="3">
    <source>
        <dbReference type="EMBL" id="RHZ27343.1"/>
    </source>
</evidence>
<dbReference type="EMBL" id="QUTG01000956">
    <property type="protein sequence ID" value="RHZ00806.1"/>
    <property type="molecule type" value="Genomic_DNA"/>
</dbReference>
<accession>A0A3R7AJI8</accession>
<dbReference type="Proteomes" id="UP000285430">
    <property type="component" value="Unassembled WGS sequence"/>
</dbReference>
<dbReference type="VEuPathDB" id="FungiDB:H257_16966"/>
<feature type="region of interest" description="Disordered" evidence="1">
    <location>
        <begin position="42"/>
        <end position="63"/>
    </location>
</feature>
<sequence length="316" mass="35306">MSSEADDADVSSYEQQRIAKMQRNKLAMENLGLLGAKDELKRKRQEARMEQDAARKLQKEADKSTFVPRRTARGTKPITYIQDEWRDPNEKNRQNMEALKKRLASAPTFRKDACLLCGLMVLRSAMRQHVGAHIVAESFATIRCGLCGLEASTCEHKVQLGLPTILPVGDIATTDLCPKYFPVVLKKASRGKCTNLPLRCSKCRTWLWTYTMKTHWTSVHGSTRGMSKKEAAAATVSADEIAAMTAEMERINVQRLEAQYSDNSDSSSDGAFRQGARGGVVVRSYALRERRPLGDIDTDDNEFSSAPDSDYDDESD</sequence>
<evidence type="ECO:0000313" key="2">
    <source>
        <dbReference type="EMBL" id="RHZ00806.1"/>
    </source>
</evidence>
<feature type="region of interest" description="Disordered" evidence="1">
    <location>
        <begin position="291"/>
        <end position="316"/>
    </location>
</feature>
<evidence type="ECO:0000256" key="1">
    <source>
        <dbReference type="SAM" id="MobiDB-lite"/>
    </source>
</evidence>
<gene>
    <name evidence="2" type="ORF">DYB35_014057</name>
    <name evidence="3" type="ORF">DYB37_005265</name>
</gene>
<protein>
    <submittedName>
        <fullName evidence="3">Uncharacterized protein</fullName>
    </submittedName>
</protein>
<organism evidence="3 4">
    <name type="scientific">Aphanomyces astaci</name>
    <name type="common">Crayfish plague agent</name>
    <dbReference type="NCBI Taxonomy" id="112090"/>
    <lineage>
        <taxon>Eukaryota</taxon>
        <taxon>Sar</taxon>
        <taxon>Stramenopiles</taxon>
        <taxon>Oomycota</taxon>
        <taxon>Saprolegniomycetes</taxon>
        <taxon>Saprolegniales</taxon>
        <taxon>Verrucalvaceae</taxon>
        <taxon>Aphanomyces</taxon>
    </lineage>
</organism>
<dbReference type="AlphaFoldDB" id="A0A3R7AJI8"/>
<reference evidence="4 5" key="1">
    <citation type="submission" date="2018-08" db="EMBL/GenBank/DDBJ databases">
        <title>Aphanomyces genome sequencing and annotation.</title>
        <authorList>
            <person name="Minardi D."/>
            <person name="Oidtmann B."/>
            <person name="Van Der Giezen M."/>
            <person name="Studholme D.J."/>
        </authorList>
    </citation>
    <scope>NUCLEOTIDE SEQUENCE [LARGE SCALE GENOMIC DNA]</scope>
    <source>
        <strain evidence="3 4">Da</strain>
        <strain evidence="2 5">Sv</strain>
    </source>
</reference>
<evidence type="ECO:0000313" key="4">
    <source>
        <dbReference type="Proteomes" id="UP000285430"/>
    </source>
</evidence>
<dbReference type="Proteomes" id="UP000285712">
    <property type="component" value="Unassembled WGS sequence"/>
</dbReference>